<evidence type="ECO:0000256" key="1">
    <source>
        <dbReference type="SAM" id="SignalP"/>
    </source>
</evidence>
<evidence type="ECO:0000313" key="3">
    <source>
        <dbReference type="Proteomes" id="UP000185597"/>
    </source>
</evidence>
<feature type="signal peptide" evidence="1">
    <location>
        <begin position="1"/>
        <end position="25"/>
    </location>
</feature>
<feature type="chain" id="PRO_5041302131" evidence="1">
    <location>
        <begin position="26"/>
        <end position="152"/>
    </location>
</feature>
<dbReference type="Pfam" id="PF18673">
    <property type="entry name" value="IrmA"/>
    <property type="match status" value="1"/>
</dbReference>
<proteinExistence type="predicted"/>
<reference evidence="2 3" key="1">
    <citation type="submission" date="2017-01" db="EMBL/GenBank/DDBJ databases">
        <title>First report of the plasmid-mediated mcr-1 gene in Citrobacter freudii.</title>
        <authorList>
            <person name="Liu J."/>
            <person name="Yang Y."/>
            <person name="Li Y."/>
            <person name="Liu D."/>
            <person name="Tuo H."/>
            <person name="Davis M."/>
            <person name="Zhang A."/>
        </authorList>
    </citation>
    <scope>NUCLEOTIDE SEQUENCE [LARGE SCALE GENOMIC DNA]</scope>
    <source>
        <strain evidence="2 3">SCC4</strain>
    </source>
</reference>
<sequence>MMIKKTLCSLLLAVLCGGMVGPAVSAENDHRYISIRNTDSSWVQGVCSLVFRLDNGGDGTFNNLMVNLQLTDKSGAVLEKGTLDVQPFGDSSATRSTLSATEFSCDAVENTANIVITHVEETSSDGSVHALPLSMFDPQYYQPLKMSVQKSR</sequence>
<name>A0AA44LA46_CITBR</name>
<dbReference type="InterPro" id="IPR040755">
    <property type="entry name" value="IrmA"/>
</dbReference>
<gene>
    <name evidence="2" type="ORF">BWD41_26140</name>
</gene>
<dbReference type="EMBL" id="MTCP01000029">
    <property type="protein sequence ID" value="OLY66336.1"/>
    <property type="molecule type" value="Genomic_DNA"/>
</dbReference>
<accession>A0AA44LA46</accession>
<comment type="caution">
    <text evidence="2">The sequence shown here is derived from an EMBL/GenBank/DDBJ whole genome shotgun (WGS) entry which is preliminary data.</text>
</comment>
<evidence type="ECO:0000313" key="2">
    <source>
        <dbReference type="EMBL" id="OLY66336.1"/>
    </source>
</evidence>
<protein>
    <submittedName>
        <fullName evidence="2">Uncharacterized protein</fullName>
    </submittedName>
</protein>
<organism evidence="2 3">
    <name type="scientific">Citrobacter braakii</name>
    <dbReference type="NCBI Taxonomy" id="57706"/>
    <lineage>
        <taxon>Bacteria</taxon>
        <taxon>Pseudomonadati</taxon>
        <taxon>Pseudomonadota</taxon>
        <taxon>Gammaproteobacteria</taxon>
        <taxon>Enterobacterales</taxon>
        <taxon>Enterobacteriaceae</taxon>
        <taxon>Citrobacter</taxon>
        <taxon>Citrobacter freundii complex</taxon>
    </lineage>
</organism>
<dbReference type="Proteomes" id="UP000185597">
    <property type="component" value="Unassembled WGS sequence"/>
</dbReference>
<keyword evidence="1" id="KW-0732">Signal</keyword>
<dbReference type="AlphaFoldDB" id="A0AA44LA46"/>